<proteinExistence type="predicted"/>
<accession>A0ABT9Q002</accession>
<dbReference type="Proteomes" id="UP001241472">
    <property type="component" value="Unassembled WGS sequence"/>
</dbReference>
<comment type="caution">
    <text evidence="1">The sequence shown here is derived from an EMBL/GenBank/DDBJ whole genome shotgun (WGS) entry which is preliminary data.</text>
</comment>
<gene>
    <name evidence="1" type="ORF">J2T09_004802</name>
</gene>
<protein>
    <submittedName>
        <fullName evidence="1">Uncharacterized protein</fullName>
    </submittedName>
</protein>
<dbReference type="EMBL" id="JAUSRF010000021">
    <property type="protein sequence ID" value="MDP9840022.1"/>
    <property type="molecule type" value="Genomic_DNA"/>
</dbReference>
<organism evidence="1 2">
    <name type="scientific">Neorhizobium huautlense</name>
    <dbReference type="NCBI Taxonomy" id="67774"/>
    <lineage>
        <taxon>Bacteria</taxon>
        <taxon>Pseudomonadati</taxon>
        <taxon>Pseudomonadota</taxon>
        <taxon>Alphaproteobacteria</taxon>
        <taxon>Hyphomicrobiales</taxon>
        <taxon>Rhizobiaceae</taxon>
        <taxon>Rhizobium/Agrobacterium group</taxon>
        <taxon>Neorhizobium</taxon>
    </lineage>
</organism>
<keyword evidence="2" id="KW-1185">Reference proteome</keyword>
<name>A0ABT9Q002_9HYPH</name>
<evidence type="ECO:0000313" key="2">
    <source>
        <dbReference type="Proteomes" id="UP001241472"/>
    </source>
</evidence>
<reference evidence="1 2" key="1">
    <citation type="submission" date="2023-07" db="EMBL/GenBank/DDBJ databases">
        <title>Sorghum-associated microbial communities from plants grown in Nebraska, USA.</title>
        <authorList>
            <person name="Schachtman D."/>
        </authorList>
    </citation>
    <scope>NUCLEOTIDE SEQUENCE [LARGE SCALE GENOMIC DNA]</scope>
    <source>
        <strain evidence="1 2">DS1307</strain>
    </source>
</reference>
<sequence>MDLASNLQIDGLRALATTIRFRVEAYFLVFRKTGQAGSLDGRDVYKDIGAAIIWLDEAEALVGIEKFYSASFGHASGPFSSVRVQRADSITMFTPKGSGRQFEN</sequence>
<evidence type="ECO:0000313" key="1">
    <source>
        <dbReference type="EMBL" id="MDP9840022.1"/>
    </source>
</evidence>